<dbReference type="InterPro" id="IPR050704">
    <property type="entry name" value="Peptidase_C85-like"/>
</dbReference>
<dbReference type="PANTHER" id="PTHR12419">
    <property type="entry name" value="OTU DOMAIN CONTAINING PROTEIN"/>
    <property type="match status" value="1"/>
</dbReference>
<evidence type="ECO:0000313" key="3">
    <source>
        <dbReference type="Proteomes" id="UP000005408"/>
    </source>
</evidence>
<dbReference type="SUPFAM" id="SSF54001">
    <property type="entry name" value="Cysteine proteinases"/>
    <property type="match status" value="2"/>
</dbReference>
<sequence>MSLTNVTQLIEKVNQRAAPNEFWKKGEITIEDNKDSIVFNNCLTETNTPSNSNQDRAVSEENSFNNNIDHVKKVDKADLNNFTLEPGDDSEDTDETDYFDSEDECWESVRKKRFEDVFCSKCRRHHPKHSRHADEDFQKYEDEDISHWITSPAQKFAKENNFEIKDVYGDGNCLFRAVADQFMVNGCPGHTEVSLHEDEDISHCITSPAQNVAKENNFEIKDVYGDGNCLFRAVADQFMVNGCPGHTEVSLRKTAIKHLRANPAKYGVHTSLFLSGESWEDYLERMNKTGEWGTTSFFKLWLTSFYCTSQYLMLLTKMLDVLKS</sequence>
<reference evidence="2" key="1">
    <citation type="submission" date="2022-08" db="UniProtKB">
        <authorList>
            <consortium name="EnsemblMetazoa"/>
        </authorList>
    </citation>
    <scope>IDENTIFICATION</scope>
    <source>
        <strain evidence="2">05x7-T-G4-1.051#20</strain>
    </source>
</reference>
<dbReference type="CDD" id="cd22758">
    <property type="entry name" value="OTU_232R-like"/>
    <property type="match status" value="1"/>
</dbReference>
<dbReference type="Pfam" id="PF02338">
    <property type="entry name" value="OTU"/>
    <property type="match status" value="1"/>
</dbReference>
<organism evidence="2 3">
    <name type="scientific">Magallana gigas</name>
    <name type="common">Pacific oyster</name>
    <name type="synonym">Crassostrea gigas</name>
    <dbReference type="NCBI Taxonomy" id="29159"/>
    <lineage>
        <taxon>Eukaryota</taxon>
        <taxon>Metazoa</taxon>
        <taxon>Spiralia</taxon>
        <taxon>Lophotrochozoa</taxon>
        <taxon>Mollusca</taxon>
        <taxon>Bivalvia</taxon>
        <taxon>Autobranchia</taxon>
        <taxon>Pteriomorphia</taxon>
        <taxon>Ostreida</taxon>
        <taxon>Ostreoidea</taxon>
        <taxon>Ostreidae</taxon>
        <taxon>Magallana</taxon>
    </lineage>
</organism>
<evidence type="ECO:0000259" key="1">
    <source>
        <dbReference type="PROSITE" id="PS50802"/>
    </source>
</evidence>
<dbReference type="Proteomes" id="UP000005408">
    <property type="component" value="Unassembled WGS sequence"/>
</dbReference>
<dbReference type="Gene3D" id="3.90.70.80">
    <property type="match status" value="2"/>
</dbReference>
<dbReference type="InterPro" id="IPR038765">
    <property type="entry name" value="Papain-like_cys_pep_sf"/>
</dbReference>
<feature type="domain" description="OTU" evidence="1">
    <location>
        <begin position="218"/>
        <end position="324"/>
    </location>
</feature>
<dbReference type="GO" id="GO:0016579">
    <property type="term" value="P:protein deubiquitination"/>
    <property type="evidence" value="ECO:0007669"/>
    <property type="project" value="TreeGrafter"/>
</dbReference>
<protein>
    <recommendedName>
        <fullName evidence="1">OTU domain-containing protein</fullName>
    </recommendedName>
</protein>
<evidence type="ECO:0000313" key="2">
    <source>
        <dbReference type="EnsemblMetazoa" id="G30089.1:cds"/>
    </source>
</evidence>
<accession>A0A8W8LW89</accession>
<keyword evidence="3" id="KW-1185">Reference proteome</keyword>
<dbReference type="PANTHER" id="PTHR12419:SF11">
    <property type="entry name" value="OTU DOMAIN-CONTAINING PROTEIN DDB_G0284757"/>
    <property type="match status" value="1"/>
</dbReference>
<dbReference type="PROSITE" id="PS50802">
    <property type="entry name" value="OTU"/>
    <property type="match status" value="1"/>
</dbReference>
<dbReference type="InterPro" id="IPR003323">
    <property type="entry name" value="OTU_dom"/>
</dbReference>
<dbReference type="EnsemblMetazoa" id="G30089.1">
    <property type="protein sequence ID" value="G30089.1:cds"/>
    <property type="gene ID" value="G30089"/>
</dbReference>
<proteinExistence type="predicted"/>
<name>A0A8W8LW89_MAGGI</name>
<dbReference type="AlphaFoldDB" id="A0A8W8LW89"/>
<dbReference type="GO" id="GO:0004843">
    <property type="term" value="F:cysteine-type deubiquitinase activity"/>
    <property type="evidence" value="ECO:0007669"/>
    <property type="project" value="TreeGrafter"/>
</dbReference>